<organism evidence="7 8">
    <name type="scientific">Nocardia rhizosphaerae</name>
    <dbReference type="NCBI Taxonomy" id="1691571"/>
    <lineage>
        <taxon>Bacteria</taxon>
        <taxon>Bacillati</taxon>
        <taxon>Actinomycetota</taxon>
        <taxon>Actinomycetes</taxon>
        <taxon>Mycobacteriales</taxon>
        <taxon>Nocardiaceae</taxon>
        <taxon>Nocardia</taxon>
    </lineage>
</organism>
<accession>A0ABV8L7I7</accession>
<comment type="caution">
    <text evidence="7">The sequence shown here is derived from an EMBL/GenBank/DDBJ whole genome shotgun (WGS) entry which is preliminary data.</text>
</comment>
<sequence>MDLRSIECFLRVAETLHFGRAAEELHLSQPALSQRIRTLERDVGAVLLERNRRGVRLTAAGRAFLAPARASIAHGEQAVEQAQRAARGLHGRLRLGFTVVASYTALPQAVQEFRSRYPEVVVDLTEINSPAVEDALDRGEIDLGVLHPPLERARLHTMALPAEPLLLAVPVGHRLAAESSVAFADLAGESMLVPPRSVGPVLFDKLLACFREAGVEPRVVQEATPVTTVAGLVAAGAGIGFVSRGVADSTRPGVVFREVPAAPAIPMAAAWLPPGPEPTGRRFLELLGAHLGRS</sequence>
<dbReference type="SUPFAM" id="SSF46785">
    <property type="entry name" value="Winged helix' DNA-binding domain"/>
    <property type="match status" value="1"/>
</dbReference>
<evidence type="ECO:0000256" key="2">
    <source>
        <dbReference type="ARBA" id="ARBA00023015"/>
    </source>
</evidence>
<dbReference type="InterPro" id="IPR000847">
    <property type="entry name" value="LysR_HTH_N"/>
</dbReference>
<proteinExistence type="inferred from homology"/>
<dbReference type="PANTHER" id="PTHR30346:SF0">
    <property type="entry name" value="HCA OPERON TRANSCRIPTIONAL ACTIVATOR HCAR"/>
    <property type="match status" value="1"/>
</dbReference>
<evidence type="ECO:0000259" key="6">
    <source>
        <dbReference type="PROSITE" id="PS50931"/>
    </source>
</evidence>
<dbReference type="SUPFAM" id="SSF53850">
    <property type="entry name" value="Periplasmic binding protein-like II"/>
    <property type="match status" value="1"/>
</dbReference>
<protein>
    <submittedName>
        <fullName evidence="7">LysR substrate-binding domain-containing protein</fullName>
    </submittedName>
</protein>
<dbReference type="InterPro" id="IPR005119">
    <property type="entry name" value="LysR_subst-bd"/>
</dbReference>
<reference evidence="8" key="1">
    <citation type="journal article" date="2019" name="Int. J. Syst. Evol. Microbiol.">
        <title>The Global Catalogue of Microorganisms (GCM) 10K type strain sequencing project: providing services to taxonomists for standard genome sequencing and annotation.</title>
        <authorList>
            <consortium name="The Broad Institute Genomics Platform"/>
            <consortium name="The Broad Institute Genome Sequencing Center for Infectious Disease"/>
            <person name="Wu L."/>
            <person name="Ma J."/>
        </authorList>
    </citation>
    <scope>NUCLEOTIDE SEQUENCE [LARGE SCALE GENOMIC DNA]</scope>
    <source>
        <strain evidence="8">CGMCC 4.7204</strain>
    </source>
</reference>
<evidence type="ECO:0000313" key="8">
    <source>
        <dbReference type="Proteomes" id="UP001595767"/>
    </source>
</evidence>
<dbReference type="Gene3D" id="3.40.190.10">
    <property type="entry name" value="Periplasmic binding protein-like II"/>
    <property type="match status" value="2"/>
</dbReference>
<evidence type="ECO:0000256" key="1">
    <source>
        <dbReference type="ARBA" id="ARBA00009437"/>
    </source>
</evidence>
<dbReference type="Pfam" id="PF03466">
    <property type="entry name" value="LysR_substrate"/>
    <property type="match status" value="1"/>
</dbReference>
<gene>
    <name evidence="7" type="ORF">ACFOW8_15125</name>
</gene>
<dbReference type="PANTHER" id="PTHR30346">
    <property type="entry name" value="TRANSCRIPTIONAL DUAL REGULATOR HCAR-RELATED"/>
    <property type="match status" value="1"/>
</dbReference>
<dbReference type="InterPro" id="IPR036390">
    <property type="entry name" value="WH_DNA-bd_sf"/>
</dbReference>
<keyword evidence="5" id="KW-0804">Transcription</keyword>
<keyword evidence="3" id="KW-0238">DNA-binding</keyword>
<keyword evidence="4" id="KW-0010">Activator</keyword>
<dbReference type="RefSeq" id="WP_378551254.1">
    <property type="nucleotide sequence ID" value="NZ_JBHSBA010000007.1"/>
</dbReference>
<evidence type="ECO:0000256" key="4">
    <source>
        <dbReference type="ARBA" id="ARBA00023159"/>
    </source>
</evidence>
<dbReference type="PRINTS" id="PR00039">
    <property type="entry name" value="HTHLYSR"/>
</dbReference>
<name>A0ABV8L7I7_9NOCA</name>
<dbReference type="CDD" id="cd08414">
    <property type="entry name" value="PBP2_LTTR_aromatics_like"/>
    <property type="match status" value="1"/>
</dbReference>
<dbReference type="PROSITE" id="PS50931">
    <property type="entry name" value="HTH_LYSR"/>
    <property type="match status" value="1"/>
</dbReference>
<dbReference type="Gene3D" id="1.10.10.10">
    <property type="entry name" value="Winged helix-like DNA-binding domain superfamily/Winged helix DNA-binding domain"/>
    <property type="match status" value="1"/>
</dbReference>
<evidence type="ECO:0000256" key="5">
    <source>
        <dbReference type="ARBA" id="ARBA00023163"/>
    </source>
</evidence>
<feature type="domain" description="HTH lysR-type" evidence="6">
    <location>
        <begin position="1"/>
        <end position="58"/>
    </location>
</feature>
<dbReference type="Pfam" id="PF00126">
    <property type="entry name" value="HTH_1"/>
    <property type="match status" value="1"/>
</dbReference>
<keyword evidence="8" id="KW-1185">Reference proteome</keyword>
<dbReference type="InterPro" id="IPR036388">
    <property type="entry name" value="WH-like_DNA-bd_sf"/>
</dbReference>
<dbReference type="Proteomes" id="UP001595767">
    <property type="component" value="Unassembled WGS sequence"/>
</dbReference>
<dbReference type="EMBL" id="JBHSBA010000007">
    <property type="protein sequence ID" value="MFC4126267.1"/>
    <property type="molecule type" value="Genomic_DNA"/>
</dbReference>
<evidence type="ECO:0000313" key="7">
    <source>
        <dbReference type="EMBL" id="MFC4126267.1"/>
    </source>
</evidence>
<comment type="similarity">
    <text evidence="1">Belongs to the LysR transcriptional regulatory family.</text>
</comment>
<evidence type="ECO:0000256" key="3">
    <source>
        <dbReference type="ARBA" id="ARBA00023125"/>
    </source>
</evidence>
<keyword evidence="2" id="KW-0805">Transcription regulation</keyword>